<protein>
    <submittedName>
        <fullName evidence="2">Pf6r</fullName>
    </submittedName>
</protein>
<dbReference type="InterPro" id="IPR010982">
    <property type="entry name" value="Lambda_DNA-bd_dom_sf"/>
</dbReference>
<dbReference type="PDB" id="6X6F">
    <property type="method" value="X-ray"/>
    <property type="resolution" value="1.74 A"/>
    <property type="chains" value="A/B/C/D/F/H=1-96"/>
</dbReference>
<dbReference type="SMR" id="A0A8I3B084"/>
<organism evidence="2">
    <name type="scientific">Pseudomonas aeruginosa</name>
    <dbReference type="NCBI Taxonomy" id="287"/>
    <lineage>
        <taxon>Bacteria</taxon>
        <taxon>Pseudomonadati</taxon>
        <taxon>Pseudomonadota</taxon>
        <taxon>Gammaproteobacteria</taxon>
        <taxon>Pseudomonadales</taxon>
        <taxon>Pseudomonadaceae</taxon>
        <taxon>Pseudomonas</taxon>
    </lineage>
</organism>
<dbReference type="AlphaFoldDB" id="A0A8I3B084"/>
<name>A0A8I3B084_PSEAI</name>
<proteinExistence type="evidence at protein level"/>
<evidence type="ECO:0007829" key="3">
    <source>
        <dbReference type="PDB" id="6X6F"/>
    </source>
</evidence>
<feature type="region of interest" description="Disordered" evidence="1">
    <location>
        <begin position="71"/>
        <end position="96"/>
    </location>
</feature>
<keyword evidence="3" id="KW-0002">3D-structure</keyword>
<dbReference type="Gene3D" id="1.10.260.40">
    <property type="entry name" value="lambda repressor-like DNA-binding domains"/>
    <property type="match status" value="1"/>
</dbReference>
<dbReference type="GO" id="GO:0003677">
    <property type="term" value="F:DNA binding"/>
    <property type="evidence" value="ECO:0007669"/>
    <property type="project" value="InterPro"/>
</dbReference>
<evidence type="ECO:0000313" key="2">
    <source>
        <dbReference type="PDB" id="6X6F"/>
    </source>
</evidence>
<accession>A0A8I3B084</accession>
<reference evidence="3" key="1">
    <citation type="journal article" date="2021" name="Viruses">
        <title>The Repressor C Protein, Pf4r, Controls Superinfection of &lt;i&gt;Pseudomonas aeruginosa&lt;/i&gt; PAO1 by the Pf4 Filamentous Phage and Regulates Host Gene Expression.</title>
        <authorList>
            <person name="Ismail M.H."/>
            <person name="Michie K.A."/>
            <person name="Goh Y.F."/>
            <person name="Noorian P."/>
            <person name="Kjelleberg S."/>
            <person name="Duggin I.G."/>
            <person name="McDougald D."/>
            <person name="Rice S.A."/>
        </authorList>
    </citation>
    <scope>X-RAY CRYSTALLOGRAPHY (1.74 ANGSTROMS)</scope>
</reference>
<sequence>MESIQSRARTLIDKAGIDRLVRHGEISHSRWQSVRYKDIRMSTEELEVLQSLFPHYRLWLISGEVMPEAGQVSPDFEEASRNLAGQNAGAHHHHHH</sequence>
<evidence type="ECO:0000256" key="1">
    <source>
        <dbReference type="SAM" id="MobiDB-lite"/>
    </source>
</evidence>